<dbReference type="InterPro" id="IPR016166">
    <property type="entry name" value="FAD-bd_PCMH"/>
</dbReference>
<protein>
    <recommendedName>
        <fullName evidence="7">FAD-binding PCMH-type domain-containing protein</fullName>
    </recommendedName>
</protein>
<keyword evidence="6" id="KW-0732">Signal</keyword>
<dbReference type="InterPro" id="IPR016169">
    <property type="entry name" value="FAD-bd_PCMH_sub2"/>
</dbReference>
<dbReference type="OrthoDB" id="9983560at2759"/>
<dbReference type="AlphaFoldDB" id="A0A0L0NDN9"/>
<accession>A0A0L0NDN9</accession>
<dbReference type="SUPFAM" id="SSF56176">
    <property type="entry name" value="FAD-binding/transporter-associated domain-like"/>
    <property type="match status" value="1"/>
</dbReference>
<dbReference type="PROSITE" id="PS51387">
    <property type="entry name" value="FAD_PCMH"/>
    <property type="match status" value="1"/>
</dbReference>
<evidence type="ECO:0000256" key="5">
    <source>
        <dbReference type="ARBA" id="ARBA00023002"/>
    </source>
</evidence>
<gene>
    <name evidence="8" type="ORF">TOPH_03281</name>
</gene>
<dbReference type="STRING" id="1163406.A0A0L0NDN9"/>
<dbReference type="InterPro" id="IPR050416">
    <property type="entry name" value="FAD-linked_Oxidoreductase"/>
</dbReference>
<dbReference type="PANTHER" id="PTHR42973">
    <property type="entry name" value="BINDING OXIDOREDUCTASE, PUTATIVE (AFU_ORTHOLOGUE AFUA_1G17690)-RELATED"/>
    <property type="match status" value="1"/>
</dbReference>
<keyword evidence="3" id="KW-0285">Flavoprotein</keyword>
<sequence>MRSPTPLSLLTAVLAGAAQGQQLAPPSSDAALPPCRCVPGDGCWPSSADWAAFDSRLGGKLVPSEPVAQSCYDGPHKDLEQCAFVARMWPDQDFQTGKPIGRPYPYNMTCAPVDYAAGQAPTTCSLGPLPTYAVNATARDHVRSALLFAQQRNIRLTVASTGHDLLGRADGYGSLGIWLRNFRNAIAFQPTYASANQCAQSGWTGGALHIDGAWQWRDVHTVAKANNVIVVGGGSVSPGAIGGWPSGGGHGPATHNFGLGADQMLEAEVMLADGRIVMANHCENTDLFRALRGGGPGFAIVLSTTVKAHPNVPVVTAHRLAIAPLQPTPNNSDLLDAVALLLQAYPRLNDAGYAGYAFWFRNFPTVFVANATSGYTHGIWTIGKNQTDADAAFAPVRAALAKFKDRLLINESFATYTDYWSFYDAESGLYEPVGDTSILTSRMMDREAVQDYVRLRDTVEVVSGKPDEFASNVVLLVSGGQVFADAADKTSGLNPAWRSSPFVLVTGRSIPRTVTPAQRKAVADDVTFVKGAATKQLAPNTGGYMNEGDRNDPDYIKSFYGANYESHLAAKNKYDPSGVFYCPTCVGAEAFVDRPDGALCRK</sequence>
<evidence type="ECO:0000313" key="9">
    <source>
        <dbReference type="Proteomes" id="UP000036947"/>
    </source>
</evidence>
<dbReference type="GO" id="GO:0016491">
    <property type="term" value="F:oxidoreductase activity"/>
    <property type="evidence" value="ECO:0007669"/>
    <property type="project" value="UniProtKB-KW"/>
</dbReference>
<organism evidence="8 9">
    <name type="scientific">Tolypocladium ophioglossoides (strain CBS 100239)</name>
    <name type="common">Snaketongue truffleclub</name>
    <name type="synonym">Elaphocordyceps ophioglossoides</name>
    <dbReference type="NCBI Taxonomy" id="1163406"/>
    <lineage>
        <taxon>Eukaryota</taxon>
        <taxon>Fungi</taxon>
        <taxon>Dikarya</taxon>
        <taxon>Ascomycota</taxon>
        <taxon>Pezizomycotina</taxon>
        <taxon>Sordariomycetes</taxon>
        <taxon>Hypocreomycetidae</taxon>
        <taxon>Hypocreales</taxon>
        <taxon>Ophiocordycipitaceae</taxon>
        <taxon>Tolypocladium</taxon>
    </lineage>
</organism>
<name>A0A0L0NDN9_TOLOC</name>
<evidence type="ECO:0000259" key="7">
    <source>
        <dbReference type="PROSITE" id="PS51387"/>
    </source>
</evidence>
<keyword evidence="5" id="KW-0560">Oxidoreductase</keyword>
<dbReference type="InterPro" id="IPR012951">
    <property type="entry name" value="BBE"/>
</dbReference>
<feature type="domain" description="FAD-binding PCMH-type" evidence="7">
    <location>
        <begin position="126"/>
        <end position="311"/>
    </location>
</feature>
<evidence type="ECO:0000256" key="1">
    <source>
        <dbReference type="ARBA" id="ARBA00001974"/>
    </source>
</evidence>
<keyword evidence="9" id="KW-1185">Reference proteome</keyword>
<comment type="cofactor">
    <cofactor evidence="1">
        <name>FAD</name>
        <dbReference type="ChEBI" id="CHEBI:57692"/>
    </cofactor>
</comment>
<keyword evidence="4" id="KW-0274">FAD</keyword>
<evidence type="ECO:0000313" key="8">
    <source>
        <dbReference type="EMBL" id="KND91860.1"/>
    </source>
</evidence>
<proteinExistence type="inferred from homology"/>
<evidence type="ECO:0000256" key="4">
    <source>
        <dbReference type="ARBA" id="ARBA00022827"/>
    </source>
</evidence>
<dbReference type="GO" id="GO:0071949">
    <property type="term" value="F:FAD binding"/>
    <property type="evidence" value="ECO:0007669"/>
    <property type="project" value="InterPro"/>
</dbReference>
<reference evidence="8 9" key="1">
    <citation type="journal article" date="2015" name="BMC Genomics">
        <title>The genome of the truffle-parasite Tolypocladium ophioglossoides and the evolution of antifungal peptaibiotics.</title>
        <authorList>
            <person name="Quandt C.A."/>
            <person name="Bushley K.E."/>
            <person name="Spatafora J.W."/>
        </authorList>
    </citation>
    <scope>NUCLEOTIDE SEQUENCE [LARGE SCALE GENOMIC DNA]</scope>
    <source>
        <strain evidence="8 9">CBS 100239</strain>
    </source>
</reference>
<dbReference type="EMBL" id="LFRF01000007">
    <property type="protein sequence ID" value="KND91860.1"/>
    <property type="molecule type" value="Genomic_DNA"/>
</dbReference>
<dbReference type="Gene3D" id="3.30.465.10">
    <property type="match status" value="1"/>
</dbReference>
<evidence type="ECO:0000256" key="6">
    <source>
        <dbReference type="SAM" id="SignalP"/>
    </source>
</evidence>
<dbReference type="Pfam" id="PF08031">
    <property type="entry name" value="BBE"/>
    <property type="match status" value="1"/>
</dbReference>
<comment type="caution">
    <text evidence="8">The sequence shown here is derived from an EMBL/GenBank/DDBJ whole genome shotgun (WGS) entry which is preliminary data.</text>
</comment>
<evidence type="ECO:0000256" key="2">
    <source>
        <dbReference type="ARBA" id="ARBA00005466"/>
    </source>
</evidence>
<dbReference type="InterPro" id="IPR036318">
    <property type="entry name" value="FAD-bd_PCMH-like_sf"/>
</dbReference>
<feature type="signal peptide" evidence="6">
    <location>
        <begin position="1"/>
        <end position="20"/>
    </location>
</feature>
<evidence type="ECO:0000256" key="3">
    <source>
        <dbReference type="ARBA" id="ARBA00022630"/>
    </source>
</evidence>
<dbReference type="InterPro" id="IPR006094">
    <property type="entry name" value="Oxid_FAD_bind_N"/>
</dbReference>
<feature type="chain" id="PRO_5005545079" description="FAD-binding PCMH-type domain-containing protein" evidence="6">
    <location>
        <begin position="21"/>
        <end position="602"/>
    </location>
</feature>
<dbReference type="PANTHER" id="PTHR42973:SF39">
    <property type="entry name" value="FAD-BINDING PCMH-TYPE DOMAIN-CONTAINING PROTEIN"/>
    <property type="match status" value="1"/>
</dbReference>
<dbReference type="Proteomes" id="UP000036947">
    <property type="component" value="Unassembled WGS sequence"/>
</dbReference>
<comment type="similarity">
    <text evidence="2">Belongs to the oxygen-dependent FAD-linked oxidoreductase family.</text>
</comment>
<dbReference type="Pfam" id="PF01565">
    <property type="entry name" value="FAD_binding_4"/>
    <property type="match status" value="1"/>
</dbReference>